<protein>
    <recommendedName>
        <fullName evidence="12">Sulfotransferase</fullName>
    </recommendedName>
</protein>
<keyword evidence="4" id="KW-0812">Transmembrane</keyword>
<proteinExistence type="inferred from homology"/>
<dbReference type="Pfam" id="PF03567">
    <property type="entry name" value="Sulfotransfer_2"/>
    <property type="match status" value="1"/>
</dbReference>
<sequence length="311" mass="35126">MCMCVFSDLARSDDLLTEDRVDTINDSKNFRISPEHVARYTTCKPLPTIRRVIYNRVPKAGSTTWLRLIDRQATLRNFNHVNIGWTATDWKDDGGAAILRRTVRVVRGRNRGNGRWLSSQHSLWLNFSRIGVPQPAYINVLRDPVQRYTSSYYYNRYGPRPKARRENFLRDHGSQNINECVRATGAKPPYFDETLMHTWPSCVSGGCVLASLLCQLHHQCVLWKCLLGSRPDLHGAEVMAMTSARGTSVTASDWLVTAHAPSFGRTFVWVKGMIKGIRESGIGKRVFTTAFEERVSRLGSVELAALGKAPN</sequence>
<dbReference type="PANTHER" id="PTHR12129">
    <property type="entry name" value="HEPARAN SULFATE 2-O-SULFOTRANSFERASE"/>
    <property type="match status" value="1"/>
</dbReference>
<accession>A0AAE0FP84</accession>
<evidence type="ECO:0000313" key="10">
    <source>
        <dbReference type="EMBL" id="KAK3263429.1"/>
    </source>
</evidence>
<organism evidence="10 11">
    <name type="scientific">Cymbomonas tetramitiformis</name>
    <dbReference type="NCBI Taxonomy" id="36881"/>
    <lineage>
        <taxon>Eukaryota</taxon>
        <taxon>Viridiplantae</taxon>
        <taxon>Chlorophyta</taxon>
        <taxon>Pyramimonadophyceae</taxon>
        <taxon>Pyramimonadales</taxon>
        <taxon>Pyramimonadaceae</taxon>
        <taxon>Cymbomonas</taxon>
    </lineage>
</organism>
<evidence type="ECO:0000256" key="7">
    <source>
        <dbReference type="ARBA" id="ARBA00023034"/>
    </source>
</evidence>
<keyword evidence="9" id="KW-0325">Glycoprotein</keyword>
<keyword evidence="5" id="KW-0735">Signal-anchor</keyword>
<keyword evidence="11" id="KW-1185">Reference proteome</keyword>
<dbReference type="InterPro" id="IPR007734">
    <property type="entry name" value="Heparan_SO4_2-O-STrfase"/>
</dbReference>
<keyword evidence="8" id="KW-0472">Membrane</keyword>
<comment type="caution">
    <text evidence="10">The sequence shown here is derived from an EMBL/GenBank/DDBJ whole genome shotgun (WGS) entry which is preliminary data.</text>
</comment>
<evidence type="ECO:0000313" key="11">
    <source>
        <dbReference type="Proteomes" id="UP001190700"/>
    </source>
</evidence>
<evidence type="ECO:0000256" key="2">
    <source>
        <dbReference type="ARBA" id="ARBA00010569"/>
    </source>
</evidence>
<dbReference type="InterPro" id="IPR027417">
    <property type="entry name" value="P-loop_NTPase"/>
</dbReference>
<evidence type="ECO:0008006" key="12">
    <source>
        <dbReference type="Google" id="ProtNLM"/>
    </source>
</evidence>
<dbReference type="AlphaFoldDB" id="A0AAE0FP84"/>
<dbReference type="GO" id="GO:0008146">
    <property type="term" value="F:sulfotransferase activity"/>
    <property type="evidence" value="ECO:0007669"/>
    <property type="project" value="InterPro"/>
</dbReference>
<evidence type="ECO:0000256" key="3">
    <source>
        <dbReference type="ARBA" id="ARBA00022679"/>
    </source>
</evidence>
<dbReference type="SUPFAM" id="SSF52540">
    <property type="entry name" value="P-loop containing nucleoside triphosphate hydrolases"/>
    <property type="match status" value="1"/>
</dbReference>
<keyword evidence="3" id="KW-0808">Transferase</keyword>
<dbReference type="Proteomes" id="UP001190700">
    <property type="component" value="Unassembled WGS sequence"/>
</dbReference>
<dbReference type="EMBL" id="LGRX02015450">
    <property type="protein sequence ID" value="KAK3263429.1"/>
    <property type="molecule type" value="Genomic_DNA"/>
</dbReference>
<gene>
    <name evidence="10" type="ORF">CYMTET_27757</name>
</gene>
<evidence type="ECO:0000256" key="5">
    <source>
        <dbReference type="ARBA" id="ARBA00022968"/>
    </source>
</evidence>
<evidence type="ECO:0000256" key="6">
    <source>
        <dbReference type="ARBA" id="ARBA00022989"/>
    </source>
</evidence>
<comment type="similarity">
    <text evidence="2">Belongs to the sulfotransferase 3 family.</text>
</comment>
<dbReference type="Gene3D" id="3.40.50.300">
    <property type="entry name" value="P-loop containing nucleotide triphosphate hydrolases"/>
    <property type="match status" value="1"/>
</dbReference>
<dbReference type="PANTHER" id="PTHR12129:SF15">
    <property type="entry name" value="URONYL 2-SULFOTRANSFERASE"/>
    <property type="match status" value="1"/>
</dbReference>
<keyword evidence="6" id="KW-1133">Transmembrane helix</keyword>
<evidence type="ECO:0000256" key="8">
    <source>
        <dbReference type="ARBA" id="ARBA00023136"/>
    </source>
</evidence>
<evidence type="ECO:0000256" key="1">
    <source>
        <dbReference type="ARBA" id="ARBA00004323"/>
    </source>
</evidence>
<keyword evidence="7" id="KW-0333">Golgi apparatus</keyword>
<name>A0AAE0FP84_9CHLO</name>
<reference evidence="10 11" key="1">
    <citation type="journal article" date="2015" name="Genome Biol. Evol.">
        <title>Comparative Genomics of a Bacterivorous Green Alga Reveals Evolutionary Causalities and Consequences of Phago-Mixotrophic Mode of Nutrition.</title>
        <authorList>
            <person name="Burns J.A."/>
            <person name="Paasch A."/>
            <person name="Narechania A."/>
            <person name="Kim E."/>
        </authorList>
    </citation>
    <scope>NUCLEOTIDE SEQUENCE [LARGE SCALE GENOMIC DNA]</scope>
    <source>
        <strain evidence="10 11">PLY_AMNH</strain>
    </source>
</reference>
<evidence type="ECO:0000256" key="4">
    <source>
        <dbReference type="ARBA" id="ARBA00022692"/>
    </source>
</evidence>
<comment type="subcellular location">
    <subcellularLocation>
        <location evidence="1">Golgi apparatus membrane</location>
        <topology evidence="1">Single-pass type II membrane protein</topology>
    </subcellularLocation>
</comment>
<dbReference type="GO" id="GO:0000139">
    <property type="term" value="C:Golgi membrane"/>
    <property type="evidence" value="ECO:0007669"/>
    <property type="project" value="UniProtKB-SubCell"/>
</dbReference>
<evidence type="ECO:0000256" key="9">
    <source>
        <dbReference type="ARBA" id="ARBA00023180"/>
    </source>
</evidence>
<dbReference type="InterPro" id="IPR005331">
    <property type="entry name" value="Sulfotransferase"/>
</dbReference>